<keyword evidence="2" id="KW-0812">Transmembrane</keyword>
<feature type="transmembrane region" description="Helical" evidence="2">
    <location>
        <begin position="94"/>
        <end position="115"/>
    </location>
</feature>
<evidence type="ECO:0000313" key="3">
    <source>
        <dbReference type="EMBL" id="KAL0330507.1"/>
    </source>
</evidence>
<evidence type="ECO:0000256" key="1">
    <source>
        <dbReference type="SAM" id="MobiDB-lite"/>
    </source>
</evidence>
<dbReference type="AlphaFoldDB" id="A0AAW2MIW8"/>
<feature type="compositionally biased region" description="Polar residues" evidence="1">
    <location>
        <begin position="1"/>
        <end position="10"/>
    </location>
</feature>
<protein>
    <submittedName>
        <fullName evidence="3">Uncharacterized protein</fullName>
    </submittedName>
</protein>
<accession>A0AAW2MIW8</accession>
<comment type="caution">
    <text evidence="3">The sequence shown here is derived from an EMBL/GenBank/DDBJ whole genome shotgun (WGS) entry which is preliminary data.</text>
</comment>
<name>A0AAW2MIW8_SESRA</name>
<organism evidence="3">
    <name type="scientific">Sesamum radiatum</name>
    <name type="common">Black benniseed</name>
    <dbReference type="NCBI Taxonomy" id="300843"/>
    <lineage>
        <taxon>Eukaryota</taxon>
        <taxon>Viridiplantae</taxon>
        <taxon>Streptophyta</taxon>
        <taxon>Embryophyta</taxon>
        <taxon>Tracheophyta</taxon>
        <taxon>Spermatophyta</taxon>
        <taxon>Magnoliopsida</taxon>
        <taxon>eudicotyledons</taxon>
        <taxon>Gunneridae</taxon>
        <taxon>Pentapetalae</taxon>
        <taxon>asterids</taxon>
        <taxon>lamiids</taxon>
        <taxon>Lamiales</taxon>
        <taxon>Pedaliaceae</taxon>
        <taxon>Sesamum</taxon>
    </lineage>
</organism>
<proteinExistence type="predicted"/>
<feature type="region of interest" description="Disordered" evidence="1">
    <location>
        <begin position="1"/>
        <end position="25"/>
    </location>
</feature>
<feature type="compositionally biased region" description="Basic and acidic residues" evidence="1">
    <location>
        <begin position="12"/>
        <end position="25"/>
    </location>
</feature>
<dbReference type="EMBL" id="JACGWJ010000022">
    <property type="protein sequence ID" value="KAL0330507.1"/>
    <property type="molecule type" value="Genomic_DNA"/>
</dbReference>
<reference evidence="3" key="1">
    <citation type="submission" date="2020-06" db="EMBL/GenBank/DDBJ databases">
        <authorList>
            <person name="Li T."/>
            <person name="Hu X."/>
            <person name="Zhang T."/>
            <person name="Song X."/>
            <person name="Zhang H."/>
            <person name="Dai N."/>
            <person name="Sheng W."/>
            <person name="Hou X."/>
            <person name="Wei L."/>
        </authorList>
    </citation>
    <scope>NUCLEOTIDE SEQUENCE</scope>
    <source>
        <strain evidence="3">G02</strain>
        <tissue evidence="3">Leaf</tissue>
    </source>
</reference>
<evidence type="ECO:0000256" key="2">
    <source>
        <dbReference type="SAM" id="Phobius"/>
    </source>
</evidence>
<reference evidence="3" key="2">
    <citation type="journal article" date="2024" name="Plant">
        <title>Genomic evolution and insights into agronomic trait innovations of Sesamum species.</title>
        <authorList>
            <person name="Miao H."/>
            <person name="Wang L."/>
            <person name="Qu L."/>
            <person name="Liu H."/>
            <person name="Sun Y."/>
            <person name="Le M."/>
            <person name="Wang Q."/>
            <person name="Wei S."/>
            <person name="Zheng Y."/>
            <person name="Lin W."/>
            <person name="Duan Y."/>
            <person name="Cao H."/>
            <person name="Xiong S."/>
            <person name="Wang X."/>
            <person name="Wei L."/>
            <person name="Li C."/>
            <person name="Ma Q."/>
            <person name="Ju M."/>
            <person name="Zhao R."/>
            <person name="Li G."/>
            <person name="Mu C."/>
            <person name="Tian Q."/>
            <person name="Mei H."/>
            <person name="Zhang T."/>
            <person name="Gao T."/>
            <person name="Zhang H."/>
        </authorList>
    </citation>
    <scope>NUCLEOTIDE SEQUENCE</scope>
    <source>
        <strain evidence="3">G02</strain>
    </source>
</reference>
<keyword evidence="2" id="KW-0472">Membrane</keyword>
<keyword evidence="2" id="KW-1133">Transmembrane helix</keyword>
<sequence length="135" mass="14972">MMETEQQIEISKNGKDKGTYPENKSKQFASILERAPFDREMKCRKTIDKETDRLLSRILHGDDAHLTPEQKLPRLGFTVKLEAREKGRNEAKRVLIFAVPATFAAEVVISLAGSIGEHTVEALSSSTSVSLSAVT</sequence>
<gene>
    <name evidence="3" type="ORF">Sradi_5037400</name>
</gene>